<sequence>MTEVISLESASSCSLNECVFRNHTCCGLLPSCCRSCVVTSAWWGSLSVAVGRRASAGVRAALSLRRQQSVFTRRGQIISGQTLITFYTQVFSEAARSSPEAQRAKKQENLKDPRQSIYNQTLEKVC</sequence>
<organism evidence="1 2">
    <name type="scientific">Oryzias melastigma</name>
    <name type="common">Marine medaka</name>
    <dbReference type="NCBI Taxonomy" id="30732"/>
    <lineage>
        <taxon>Eukaryota</taxon>
        <taxon>Metazoa</taxon>
        <taxon>Chordata</taxon>
        <taxon>Craniata</taxon>
        <taxon>Vertebrata</taxon>
        <taxon>Euteleostomi</taxon>
        <taxon>Actinopterygii</taxon>
        <taxon>Neopterygii</taxon>
        <taxon>Teleostei</taxon>
        <taxon>Neoteleostei</taxon>
        <taxon>Acanthomorphata</taxon>
        <taxon>Ovalentaria</taxon>
        <taxon>Atherinomorphae</taxon>
        <taxon>Beloniformes</taxon>
        <taxon>Adrianichthyidae</taxon>
        <taxon>Oryziinae</taxon>
        <taxon>Oryzias</taxon>
    </lineage>
</organism>
<accession>A0A834F1C5</accession>
<comment type="caution">
    <text evidence="1">The sequence shown here is derived from an EMBL/GenBank/DDBJ whole genome shotgun (WGS) entry which is preliminary data.</text>
</comment>
<name>A0A834F1C5_ORYME</name>
<dbReference type="EMBL" id="WKFB01000858">
    <property type="protein sequence ID" value="KAF6717271.1"/>
    <property type="molecule type" value="Genomic_DNA"/>
</dbReference>
<protein>
    <submittedName>
        <fullName evidence="1">Uncharacterized protein</fullName>
    </submittedName>
</protein>
<proteinExistence type="predicted"/>
<dbReference type="Proteomes" id="UP000646548">
    <property type="component" value="Unassembled WGS sequence"/>
</dbReference>
<evidence type="ECO:0000313" key="1">
    <source>
        <dbReference type="EMBL" id="KAF6717271.1"/>
    </source>
</evidence>
<gene>
    <name evidence="1" type="ORF">FQA47_021210</name>
</gene>
<reference evidence="1" key="1">
    <citation type="journal article" name="BMC Genomics">
        <title>Long-read sequencing and de novo genome assembly of marine medaka (Oryzias melastigma).</title>
        <authorList>
            <person name="Liang P."/>
            <person name="Saqib H.S.A."/>
            <person name="Ni X."/>
            <person name="Shen Y."/>
        </authorList>
    </citation>
    <scope>NUCLEOTIDE SEQUENCE</scope>
    <source>
        <strain evidence="1">Bigg-433</strain>
    </source>
</reference>
<evidence type="ECO:0000313" key="2">
    <source>
        <dbReference type="Proteomes" id="UP000646548"/>
    </source>
</evidence>
<dbReference type="AlphaFoldDB" id="A0A834F1C5"/>